<proteinExistence type="predicted"/>
<dbReference type="Proteomes" id="UP000886653">
    <property type="component" value="Unassembled WGS sequence"/>
</dbReference>
<sequence length="70" mass="8158">IQDLQAHNPYWRWRHDACQRLGLLPHQKARAAVQEVAMGGLLVDQDEHIQICKSTTLGTLKIYCYYHIEI</sequence>
<feature type="non-terminal residue" evidence="1">
    <location>
        <position position="1"/>
    </location>
</feature>
<organism evidence="1 2">
    <name type="scientific">Cronartium quercuum f. sp. fusiforme G11</name>
    <dbReference type="NCBI Taxonomy" id="708437"/>
    <lineage>
        <taxon>Eukaryota</taxon>
        <taxon>Fungi</taxon>
        <taxon>Dikarya</taxon>
        <taxon>Basidiomycota</taxon>
        <taxon>Pucciniomycotina</taxon>
        <taxon>Pucciniomycetes</taxon>
        <taxon>Pucciniales</taxon>
        <taxon>Coleosporiaceae</taxon>
        <taxon>Cronartium</taxon>
    </lineage>
</organism>
<dbReference type="OrthoDB" id="2287304at2759"/>
<reference evidence="1" key="1">
    <citation type="submission" date="2013-11" db="EMBL/GenBank/DDBJ databases">
        <title>Genome sequence of the fusiform rust pathogen reveals effectors for host alternation and coevolution with pine.</title>
        <authorList>
            <consortium name="DOE Joint Genome Institute"/>
            <person name="Smith K."/>
            <person name="Pendleton A."/>
            <person name="Kubisiak T."/>
            <person name="Anderson C."/>
            <person name="Salamov A."/>
            <person name="Aerts A."/>
            <person name="Riley R."/>
            <person name="Clum A."/>
            <person name="Lindquist E."/>
            <person name="Ence D."/>
            <person name="Campbell M."/>
            <person name="Kronenberg Z."/>
            <person name="Feau N."/>
            <person name="Dhillon B."/>
            <person name="Hamelin R."/>
            <person name="Burleigh J."/>
            <person name="Smith J."/>
            <person name="Yandell M."/>
            <person name="Nelson C."/>
            <person name="Grigoriev I."/>
            <person name="Davis J."/>
        </authorList>
    </citation>
    <scope>NUCLEOTIDE SEQUENCE</scope>
    <source>
        <strain evidence="1">G11</strain>
    </source>
</reference>
<gene>
    <name evidence="1" type="ORF">CROQUDRAFT_43226</name>
</gene>
<accession>A0A9P6TD16</accession>
<dbReference type="AlphaFoldDB" id="A0A9P6TD16"/>
<name>A0A9P6TD16_9BASI</name>
<keyword evidence="2" id="KW-1185">Reference proteome</keyword>
<evidence type="ECO:0000313" key="1">
    <source>
        <dbReference type="EMBL" id="KAG0147235.1"/>
    </source>
</evidence>
<evidence type="ECO:0000313" key="2">
    <source>
        <dbReference type="Proteomes" id="UP000886653"/>
    </source>
</evidence>
<comment type="caution">
    <text evidence="1">The sequence shown here is derived from an EMBL/GenBank/DDBJ whole genome shotgun (WGS) entry which is preliminary data.</text>
</comment>
<dbReference type="EMBL" id="MU167250">
    <property type="protein sequence ID" value="KAG0147235.1"/>
    <property type="molecule type" value="Genomic_DNA"/>
</dbReference>
<protein>
    <submittedName>
        <fullName evidence="1">Uncharacterized protein</fullName>
    </submittedName>
</protein>